<dbReference type="EMBL" id="CM056743">
    <property type="protein sequence ID" value="KAJ8670738.1"/>
    <property type="molecule type" value="Genomic_DNA"/>
</dbReference>
<evidence type="ECO:0000313" key="2">
    <source>
        <dbReference type="Proteomes" id="UP001239111"/>
    </source>
</evidence>
<reference evidence="1" key="1">
    <citation type="submission" date="2023-04" db="EMBL/GenBank/DDBJ databases">
        <title>A chromosome-level genome assembly of the parasitoid wasp Eretmocerus hayati.</title>
        <authorList>
            <person name="Zhong Y."/>
            <person name="Liu S."/>
            <person name="Liu Y."/>
        </authorList>
    </citation>
    <scope>NUCLEOTIDE SEQUENCE</scope>
    <source>
        <strain evidence="1">ZJU_SS_LIU_2023</strain>
    </source>
</reference>
<accession>A0ACC2NIK3</accession>
<gene>
    <name evidence="1" type="ORF">QAD02_001997</name>
</gene>
<sequence length="224" mass="25138">MDSKKKFNKNRYWKQKNKPRNITSSATVTNNKKQPEPRNVESSNTSDESDDDTLKQPVPVGGWFPESDASSSDSENFEVVLPNLKQKASPDLQGSSSGFQKSSKNFDQEVIKTHQDTKNNPEKDPKQLKSKEPVNTELKSDGHGSKLPDGKTKSTEKDRTCPDEDDDELEFLLSLKDPIHTGPLVAENSIGNERRLPVPSNSFVQQKPVKTIDLEKWLDSVLDD</sequence>
<evidence type="ECO:0000313" key="1">
    <source>
        <dbReference type="EMBL" id="KAJ8670738.1"/>
    </source>
</evidence>
<name>A0ACC2NIK3_9HYME</name>
<proteinExistence type="predicted"/>
<protein>
    <submittedName>
        <fullName evidence="1">Uncharacterized protein</fullName>
    </submittedName>
</protein>
<dbReference type="Proteomes" id="UP001239111">
    <property type="component" value="Chromosome 3"/>
</dbReference>
<keyword evidence="2" id="KW-1185">Reference proteome</keyword>
<comment type="caution">
    <text evidence="1">The sequence shown here is derived from an EMBL/GenBank/DDBJ whole genome shotgun (WGS) entry which is preliminary data.</text>
</comment>
<organism evidence="1 2">
    <name type="scientific">Eretmocerus hayati</name>
    <dbReference type="NCBI Taxonomy" id="131215"/>
    <lineage>
        <taxon>Eukaryota</taxon>
        <taxon>Metazoa</taxon>
        <taxon>Ecdysozoa</taxon>
        <taxon>Arthropoda</taxon>
        <taxon>Hexapoda</taxon>
        <taxon>Insecta</taxon>
        <taxon>Pterygota</taxon>
        <taxon>Neoptera</taxon>
        <taxon>Endopterygota</taxon>
        <taxon>Hymenoptera</taxon>
        <taxon>Apocrita</taxon>
        <taxon>Proctotrupomorpha</taxon>
        <taxon>Chalcidoidea</taxon>
        <taxon>Aphelinidae</taxon>
        <taxon>Aphelininae</taxon>
        <taxon>Eretmocerus</taxon>
    </lineage>
</organism>